<reference evidence="3 4" key="1">
    <citation type="submission" date="2016-05" db="EMBL/GenBank/DDBJ databases">
        <title>Complete genome sequence of two 2,5-diketo-D-glunonic acid producing strain Tatumella citrea.</title>
        <authorList>
            <person name="Duan C."/>
            <person name="Yang J."/>
            <person name="Yang S."/>
        </authorList>
    </citation>
    <scope>NUCLEOTIDE SEQUENCE [LARGE SCALE GENOMIC DNA]</scope>
    <source>
        <strain evidence="2 3">ATCC 39140</strain>
        <strain evidence="1 4">DSM 13699</strain>
    </source>
</reference>
<dbReference type="AlphaFoldDB" id="A0A1Y0LP63"/>
<dbReference type="EMBL" id="CP015579">
    <property type="protein sequence ID" value="ARU95489.1"/>
    <property type="molecule type" value="Genomic_DNA"/>
</dbReference>
<proteinExistence type="predicted"/>
<evidence type="ECO:0000313" key="3">
    <source>
        <dbReference type="Proteomes" id="UP000195729"/>
    </source>
</evidence>
<sequence>MVIVSFANYSCRIIRIFLLVINKKPQYYFSAEPRLSFCDMPLYDYILKQKNYYDLRRNKLKMSVLPYPVYFVRQGRISGGGERGAITGGCTDGLLRSSLLFSWRT</sequence>
<evidence type="ECO:0000313" key="2">
    <source>
        <dbReference type="EMBL" id="ARU99530.1"/>
    </source>
</evidence>
<name>A0A1Y0LP63_TATCI</name>
<evidence type="ECO:0000313" key="4">
    <source>
        <dbReference type="Proteomes" id="UP000195814"/>
    </source>
</evidence>
<dbReference type="Proteomes" id="UP000195729">
    <property type="component" value="Chromosome"/>
</dbReference>
<evidence type="ECO:0000313" key="1">
    <source>
        <dbReference type="EMBL" id="ARU95489.1"/>
    </source>
</evidence>
<organism evidence="1 4">
    <name type="scientific">Tatumella citrea</name>
    <name type="common">Pantoea citrea</name>
    <dbReference type="NCBI Taxonomy" id="53336"/>
    <lineage>
        <taxon>Bacteria</taxon>
        <taxon>Pseudomonadati</taxon>
        <taxon>Pseudomonadota</taxon>
        <taxon>Gammaproteobacteria</taxon>
        <taxon>Enterobacterales</taxon>
        <taxon>Erwiniaceae</taxon>
        <taxon>Tatumella</taxon>
    </lineage>
</organism>
<protein>
    <submittedName>
        <fullName evidence="1">Uncharacterized protein</fullName>
    </submittedName>
</protein>
<dbReference type="EMBL" id="CP015581">
    <property type="protein sequence ID" value="ARU99530.1"/>
    <property type="molecule type" value="Genomic_DNA"/>
</dbReference>
<gene>
    <name evidence="1" type="ORF">A7K98_18125</name>
    <name evidence="2" type="ORF">A7K99_18110</name>
</gene>
<accession>A0A1Y0LP63</accession>
<keyword evidence="3" id="KW-1185">Reference proteome</keyword>
<dbReference type="Proteomes" id="UP000195814">
    <property type="component" value="Chromosome"/>
</dbReference>
<dbReference type="KEGG" id="tci:A7K98_18125"/>